<keyword evidence="6" id="KW-0813">Transport</keyword>
<sequence length="433" mass="47436">MNKQERRQLIEQEIVKCSRCGNCRSICPVFLAENNENTTPRSKARLLEAVLENDIELTAGVQQRFEKCLFCKACLTHCGSGVATDKVILAARTAAAERNGISPMKKLAFTGLRYRKLFDLCLRAGALFQHAIFKKLPDGRGRAPRILLPGAGLNQRRIMPDMTVSPLRTRLPEFIPAKKADSQGTVLFFTGCMLNYFYPQTGEAVVNILTANGWNVVIPAEQCCCGTPAFTSGDEATGRVLAEQNVQAIGSKKYDHIVTACASCGAALKEEYAHILGDSPLLAASQDIAGKVLDITQFVLQYCDLTKLGKVPLKATYHDPCHLVRGMQVTAEPRQILQSIPGLEYVEMKDANRCCGAGGSFSAVYYELSRHINDKKLDNAANTGTDYCITGCSSCRMHITDGLTQRHSPMKVLHTAEIISMAYEAGRKEGKTC</sequence>
<evidence type="ECO:0000256" key="2">
    <source>
        <dbReference type="ARBA" id="ARBA00022723"/>
    </source>
</evidence>
<dbReference type="InterPro" id="IPR017900">
    <property type="entry name" value="4Fe4S_Fe_S_CS"/>
</dbReference>
<comment type="cofactor">
    <cofactor evidence="6">
        <name>[4Fe-4S] cluster</name>
        <dbReference type="ChEBI" id="CHEBI:49883"/>
    </cofactor>
    <text evidence="6">Binds 2 [4Fe-4S] clusters.</text>
</comment>
<reference evidence="8" key="1">
    <citation type="submission" date="2016-08" db="EMBL/GenBank/DDBJ databases">
        <authorList>
            <person name="Seilhamer J.J."/>
        </authorList>
    </citation>
    <scope>NUCLEOTIDE SEQUENCE</scope>
    <source>
        <strain evidence="8">86</strain>
    </source>
</reference>
<dbReference type="Gene3D" id="1.10.1060.10">
    <property type="entry name" value="Alpha-helical ferredoxin"/>
    <property type="match status" value="1"/>
</dbReference>
<gene>
    <name evidence="8" type="primary">glcF</name>
    <name evidence="8" type="ORF">KL86SPO_70338</name>
</gene>
<dbReference type="InterPro" id="IPR004017">
    <property type="entry name" value="Cys_rich_dom"/>
</dbReference>
<keyword evidence="3" id="KW-0677">Repeat</keyword>
<keyword evidence="5 6" id="KW-0411">Iron-sulfur</keyword>
<evidence type="ECO:0000256" key="3">
    <source>
        <dbReference type="ARBA" id="ARBA00022737"/>
    </source>
</evidence>
<keyword evidence="2 6" id="KW-0479">Metal-binding</keyword>
<accession>A0A212M185</accession>
<dbReference type="PANTHER" id="PTHR32479:SF20">
    <property type="entry name" value="GLYCOLATE OXIDASE IRON-SULFUR SUBUNIT"/>
    <property type="match status" value="1"/>
</dbReference>
<evidence type="ECO:0000256" key="5">
    <source>
        <dbReference type="ARBA" id="ARBA00023014"/>
    </source>
</evidence>
<dbReference type="Pfam" id="PF02754">
    <property type="entry name" value="CCG"/>
    <property type="match status" value="2"/>
</dbReference>
<dbReference type="InterPro" id="IPR017896">
    <property type="entry name" value="4Fe4S_Fe-S-bd"/>
</dbReference>
<dbReference type="EMBL" id="FMJE01000007">
    <property type="protein sequence ID" value="SCM83480.1"/>
    <property type="molecule type" value="Genomic_DNA"/>
</dbReference>
<dbReference type="AlphaFoldDB" id="A0A212M185"/>
<comment type="function">
    <text evidence="6">Component of a complex that catalyzes the oxidation of glycolate to glyoxylate.</text>
</comment>
<dbReference type="EC" id="1.1.99.14" evidence="6"/>
<dbReference type="Pfam" id="PF13183">
    <property type="entry name" value="Fer4_8"/>
    <property type="match status" value="1"/>
</dbReference>
<dbReference type="GO" id="GO:0051539">
    <property type="term" value="F:4 iron, 4 sulfur cluster binding"/>
    <property type="evidence" value="ECO:0007669"/>
    <property type="project" value="UniProtKB-UniRule"/>
</dbReference>
<dbReference type="SUPFAM" id="SSF46548">
    <property type="entry name" value="alpha-helical ferredoxin"/>
    <property type="match status" value="1"/>
</dbReference>
<dbReference type="InterPro" id="IPR009051">
    <property type="entry name" value="Helical_ferredxn"/>
</dbReference>
<protein>
    <recommendedName>
        <fullName evidence="6">Glycolate oxidase iron-sulfur subunit</fullName>
        <ecNumber evidence="6">1.1.99.14</ecNumber>
    </recommendedName>
</protein>
<dbReference type="InterPro" id="IPR012257">
    <property type="entry name" value="Glc_ox_4Fe-4S"/>
</dbReference>
<dbReference type="RefSeq" id="WP_288185903.1">
    <property type="nucleotide sequence ID" value="NZ_LT608335.1"/>
</dbReference>
<evidence type="ECO:0000259" key="7">
    <source>
        <dbReference type="PROSITE" id="PS51379"/>
    </source>
</evidence>
<evidence type="ECO:0000256" key="4">
    <source>
        <dbReference type="ARBA" id="ARBA00023004"/>
    </source>
</evidence>
<evidence type="ECO:0000256" key="1">
    <source>
        <dbReference type="ARBA" id="ARBA00022485"/>
    </source>
</evidence>
<dbReference type="GO" id="GO:0019154">
    <property type="term" value="F:glycolate dehydrogenase activity"/>
    <property type="evidence" value="ECO:0007669"/>
    <property type="project" value="UniProtKB-EC"/>
</dbReference>
<proteinExistence type="predicted"/>
<dbReference type="PROSITE" id="PS00198">
    <property type="entry name" value="4FE4S_FER_1"/>
    <property type="match status" value="2"/>
</dbReference>
<dbReference type="GO" id="GO:0046872">
    <property type="term" value="F:metal ion binding"/>
    <property type="evidence" value="ECO:0007669"/>
    <property type="project" value="UniProtKB-UniRule"/>
</dbReference>
<evidence type="ECO:0000256" key="6">
    <source>
        <dbReference type="PIRNR" id="PIRNR000139"/>
    </source>
</evidence>
<keyword evidence="6" id="KW-0249">Electron transport</keyword>
<dbReference type="PIRSF" id="PIRSF000139">
    <property type="entry name" value="Glc_ox_4Fe-4S"/>
    <property type="match status" value="1"/>
</dbReference>
<feature type="domain" description="4Fe-4S ferredoxin-type" evidence="7">
    <location>
        <begin position="6"/>
        <end position="37"/>
    </location>
</feature>
<evidence type="ECO:0000313" key="8">
    <source>
        <dbReference type="EMBL" id="SCM83480.1"/>
    </source>
</evidence>
<dbReference type="PROSITE" id="PS51379">
    <property type="entry name" value="4FE4S_FER_2"/>
    <property type="match status" value="1"/>
</dbReference>
<organism evidence="8">
    <name type="scientific">uncultured Sporomusa sp</name>
    <dbReference type="NCBI Taxonomy" id="307249"/>
    <lineage>
        <taxon>Bacteria</taxon>
        <taxon>Bacillati</taxon>
        <taxon>Bacillota</taxon>
        <taxon>Negativicutes</taxon>
        <taxon>Selenomonadales</taxon>
        <taxon>Sporomusaceae</taxon>
        <taxon>Sporomusa</taxon>
        <taxon>environmental samples</taxon>
    </lineage>
</organism>
<dbReference type="PANTHER" id="PTHR32479">
    <property type="entry name" value="GLYCOLATE OXIDASE IRON-SULFUR SUBUNIT"/>
    <property type="match status" value="1"/>
</dbReference>
<keyword evidence="1 6" id="KW-0004">4Fe-4S</keyword>
<name>A0A212M185_9FIRM</name>
<comment type="catalytic activity">
    <reaction evidence="6">
        <text>(R)-lactate + A = pyruvate + AH2</text>
        <dbReference type="Rhea" id="RHEA:15089"/>
        <dbReference type="ChEBI" id="CHEBI:13193"/>
        <dbReference type="ChEBI" id="CHEBI:15361"/>
        <dbReference type="ChEBI" id="CHEBI:16004"/>
        <dbReference type="ChEBI" id="CHEBI:17499"/>
    </reaction>
</comment>
<comment type="catalytic activity">
    <reaction evidence="6">
        <text>glycolate + A = glyoxylate + AH2</text>
        <dbReference type="Rhea" id="RHEA:21264"/>
        <dbReference type="ChEBI" id="CHEBI:13193"/>
        <dbReference type="ChEBI" id="CHEBI:17499"/>
        <dbReference type="ChEBI" id="CHEBI:29805"/>
        <dbReference type="ChEBI" id="CHEBI:36655"/>
        <dbReference type="EC" id="1.1.99.14"/>
    </reaction>
</comment>
<keyword evidence="4 6" id="KW-0408">Iron</keyword>